<dbReference type="SUPFAM" id="SSF52540">
    <property type="entry name" value="P-loop containing nucleoside triphosphate hydrolases"/>
    <property type="match status" value="1"/>
</dbReference>
<evidence type="ECO:0000259" key="4">
    <source>
        <dbReference type="Pfam" id="PF00685"/>
    </source>
</evidence>
<organism evidence="5 6">
    <name type="scientific">Clavelina lepadiformis</name>
    <name type="common">Light-bulb sea squirt</name>
    <name type="synonym">Ascidia lepadiformis</name>
    <dbReference type="NCBI Taxonomy" id="159417"/>
    <lineage>
        <taxon>Eukaryota</taxon>
        <taxon>Metazoa</taxon>
        <taxon>Chordata</taxon>
        <taxon>Tunicata</taxon>
        <taxon>Ascidiacea</taxon>
        <taxon>Aplousobranchia</taxon>
        <taxon>Clavelinidae</taxon>
        <taxon>Clavelina</taxon>
    </lineage>
</organism>
<evidence type="ECO:0000313" key="6">
    <source>
        <dbReference type="Proteomes" id="UP001642483"/>
    </source>
</evidence>
<evidence type="ECO:0000256" key="2">
    <source>
        <dbReference type="ARBA" id="ARBA00022679"/>
    </source>
</evidence>
<comment type="similarity">
    <text evidence="1 3">Belongs to the sulfotransferase 1 family.</text>
</comment>
<evidence type="ECO:0000256" key="3">
    <source>
        <dbReference type="RuleBase" id="RU361155"/>
    </source>
</evidence>
<protein>
    <recommendedName>
        <fullName evidence="3">Sulfotransferase</fullName>
        <ecNumber evidence="3">2.8.2.-</ecNumber>
    </recommendedName>
</protein>
<comment type="caution">
    <text evidence="5">The sequence shown here is derived from an EMBL/GenBank/DDBJ whole genome shotgun (WGS) entry which is preliminary data.</text>
</comment>
<dbReference type="EC" id="2.8.2.-" evidence="3"/>
<dbReference type="InterPro" id="IPR027417">
    <property type="entry name" value="P-loop_NTPase"/>
</dbReference>
<accession>A0ABP0FP96</accession>
<evidence type="ECO:0000313" key="5">
    <source>
        <dbReference type="EMBL" id="CAK8681458.1"/>
    </source>
</evidence>
<dbReference type="Proteomes" id="UP001642483">
    <property type="component" value="Unassembled WGS sequence"/>
</dbReference>
<feature type="domain" description="Sulfotransferase" evidence="4">
    <location>
        <begin position="17"/>
        <end position="222"/>
    </location>
</feature>
<reference evidence="5 6" key="1">
    <citation type="submission" date="2024-02" db="EMBL/GenBank/DDBJ databases">
        <authorList>
            <person name="Daric V."/>
            <person name="Darras S."/>
        </authorList>
    </citation>
    <scope>NUCLEOTIDE SEQUENCE [LARGE SCALE GENOMIC DNA]</scope>
</reference>
<dbReference type="Gene3D" id="3.40.50.300">
    <property type="entry name" value="P-loop containing nucleotide triphosphate hydrolases"/>
    <property type="match status" value="1"/>
</dbReference>
<name>A0ABP0FP96_CLALP</name>
<dbReference type="InterPro" id="IPR000863">
    <property type="entry name" value="Sulfotransferase_dom"/>
</dbReference>
<keyword evidence="2 3" id="KW-0808">Transferase</keyword>
<proteinExistence type="inferred from homology"/>
<dbReference type="PANTHER" id="PTHR11783">
    <property type="entry name" value="SULFOTRANSFERASE SULT"/>
    <property type="match status" value="1"/>
</dbReference>
<keyword evidence="6" id="KW-1185">Reference proteome</keyword>
<dbReference type="EMBL" id="CAWYQH010000079">
    <property type="protein sequence ID" value="CAK8681458.1"/>
    <property type="molecule type" value="Genomic_DNA"/>
</dbReference>
<dbReference type="Pfam" id="PF00685">
    <property type="entry name" value="Sulfotransfer_1"/>
    <property type="match status" value="1"/>
</dbReference>
<evidence type="ECO:0000256" key="1">
    <source>
        <dbReference type="ARBA" id="ARBA00005771"/>
    </source>
</evidence>
<gene>
    <name evidence="5" type="ORF">CVLEPA_LOCUS11657</name>
</gene>
<sequence length="229" mass="27303">MMEMTKLISPVQAYLESGTPMNYQIMQKLPWRRKIWGTHVPASLLDMKRLKKNGCKIINVMRNPKDQLVSWFNMSNNNLPFHKMEPISHYYPDEWNSFFESFVNGQQPQFSKKGEWYPEYILSWYPYRTEDNVLFVMYENIKKNPAKEIRKIADHLGVERSDEEIDQIVEATSFSSMKKGASARHVKMKFFRKGEIGDWKNRFTVAQSELMDQKFNEKLSDLDIEFKYQ</sequence>